<feature type="transmembrane region" description="Helical" evidence="1">
    <location>
        <begin position="6"/>
        <end position="25"/>
    </location>
</feature>
<evidence type="ECO:0000313" key="3">
    <source>
        <dbReference type="Proteomes" id="UP000537131"/>
    </source>
</evidence>
<keyword evidence="1" id="KW-1133">Transmembrane helix</keyword>
<protein>
    <submittedName>
        <fullName evidence="2">Uncharacterized protein</fullName>
    </submittedName>
</protein>
<organism evidence="2 3">
    <name type="scientific">Clostridium muellerianum</name>
    <dbReference type="NCBI Taxonomy" id="2716538"/>
    <lineage>
        <taxon>Bacteria</taxon>
        <taxon>Bacillati</taxon>
        <taxon>Bacillota</taxon>
        <taxon>Clostridia</taxon>
        <taxon>Eubacteriales</taxon>
        <taxon>Clostridiaceae</taxon>
        <taxon>Clostridium</taxon>
    </lineage>
</organism>
<accession>A0A7Y0EJ34</accession>
<comment type="caution">
    <text evidence="2">The sequence shown here is derived from an EMBL/GenBank/DDBJ whole genome shotgun (WGS) entry which is preliminary data.</text>
</comment>
<keyword evidence="3" id="KW-1185">Reference proteome</keyword>
<reference evidence="2 3" key="2">
    <citation type="submission" date="2020-06" db="EMBL/GenBank/DDBJ databases">
        <title>Complete Genome Sequence of Clostridium muelleri sp. nov. P21T, an Acid-Alcohol Producing Acetogen Isolated from Old Hay.</title>
        <authorList>
            <person name="Duncan K.E."/>
            <person name="Tanner R.S."/>
        </authorList>
    </citation>
    <scope>NUCLEOTIDE SEQUENCE [LARGE SCALE GENOMIC DNA]</scope>
    <source>
        <strain evidence="2 3">P21</strain>
    </source>
</reference>
<keyword evidence="1" id="KW-0472">Membrane</keyword>
<dbReference type="EMBL" id="JABBNI010000036">
    <property type="protein sequence ID" value="NMM64400.1"/>
    <property type="molecule type" value="Genomic_DNA"/>
</dbReference>
<gene>
    <name evidence="2" type="ORF">HBE96_17405</name>
</gene>
<name>A0A7Y0EJ34_9CLOT</name>
<dbReference type="AlphaFoldDB" id="A0A7Y0EJ34"/>
<sequence length="146" mass="16715">MENYLIQIMQLILGLVIIIITPFAYKTLTAFEKKAIAVAGESNYNFIRTFVVDIVKSKPNEFYENELVEILDIIDNRFGNKFTKNEIEMLVDATIKDFGKTVKSLPIEPTGELNTDQNKLIQTSENEVIEKLQETLDILKNQNKQG</sequence>
<evidence type="ECO:0000256" key="1">
    <source>
        <dbReference type="SAM" id="Phobius"/>
    </source>
</evidence>
<evidence type="ECO:0000313" key="2">
    <source>
        <dbReference type="EMBL" id="NMM64400.1"/>
    </source>
</evidence>
<dbReference type="RefSeq" id="WP_169298981.1">
    <property type="nucleotide sequence ID" value="NZ_JABBNI010000036.1"/>
</dbReference>
<reference evidence="2 3" key="1">
    <citation type="submission" date="2020-04" db="EMBL/GenBank/DDBJ databases">
        <authorList>
            <person name="Doyle D.A."/>
        </authorList>
    </citation>
    <scope>NUCLEOTIDE SEQUENCE [LARGE SCALE GENOMIC DNA]</scope>
    <source>
        <strain evidence="2 3">P21</strain>
    </source>
</reference>
<proteinExistence type="predicted"/>
<dbReference type="Proteomes" id="UP000537131">
    <property type="component" value="Unassembled WGS sequence"/>
</dbReference>
<keyword evidence="1" id="KW-0812">Transmembrane</keyword>